<dbReference type="GO" id="GO:0048027">
    <property type="term" value="F:mRNA 5'-UTR binding"/>
    <property type="evidence" value="ECO:0007669"/>
    <property type="project" value="UniProtKB-UniRule"/>
</dbReference>
<dbReference type="EMBL" id="JACHGH010000005">
    <property type="protein sequence ID" value="MBB6453625.1"/>
    <property type="molecule type" value="Genomic_DNA"/>
</dbReference>
<dbReference type="GO" id="GO:0006402">
    <property type="term" value="P:mRNA catabolic process"/>
    <property type="evidence" value="ECO:0007669"/>
    <property type="project" value="InterPro"/>
</dbReference>
<comment type="similarity">
    <text evidence="5">Belongs to the CsrA/RsmA family.</text>
</comment>
<protein>
    <recommendedName>
        <fullName evidence="5">Translational regulator CsrA</fullName>
    </recommendedName>
</protein>
<gene>
    <name evidence="5" type="primary">csrA</name>
    <name evidence="6" type="ORF">HNQ94_002074</name>
</gene>
<keyword evidence="5" id="KW-1005">Bacterial flagellum biogenesis</keyword>
<evidence type="ECO:0000256" key="2">
    <source>
        <dbReference type="ARBA" id="ARBA00022491"/>
    </source>
</evidence>
<keyword evidence="4 5" id="KW-0694">RNA-binding</keyword>
<comment type="caution">
    <text evidence="6">The sequence shown here is derived from an EMBL/GenBank/DDBJ whole genome shotgun (WGS) entry which is preliminary data.</text>
</comment>
<dbReference type="SUPFAM" id="SSF117130">
    <property type="entry name" value="CsrA-like"/>
    <property type="match status" value="1"/>
</dbReference>
<comment type="function">
    <text evidence="5">A translational regulator that binds mRNA to regulate translation initiation and/or mRNA stability. Usually binds in the 5'-UTR at or near the Shine-Dalgarno sequence preventing ribosome-binding, thus repressing translation. Its main target seems to be the major flagellin gene, while its function is anatagonized by FliW.</text>
</comment>
<evidence type="ECO:0000256" key="5">
    <source>
        <dbReference type="HAMAP-Rule" id="MF_00167"/>
    </source>
</evidence>
<accession>A0A841Q5F8</accession>
<dbReference type="NCBIfam" id="NF002469">
    <property type="entry name" value="PRK01712.1"/>
    <property type="match status" value="1"/>
</dbReference>
<dbReference type="GO" id="GO:0044781">
    <property type="term" value="P:bacterial-type flagellum organization"/>
    <property type="evidence" value="ECO:0007669"/>
    <property type="project" value="UniProtKB-KW"/>
</dbReference>
<evidence type="ECO:0000256" key="1">
    <source>
        <dbReference type="ARBA" id="ARBA00022490"/>
    </source>
</evidence>
<dbReference type="GO" id="GO:1902208">
    <property type="term" value="P:regulation of bacterial-type flagellum assembly"/>
    <property type="evidence" value="ECO:0007669"/>
    <property type="project" value="UniProtKB-UniRule"/>
</dbReference>
<dbReference type="RefSeq" id="WP_174496027.1">
    <property type="nucleotide sequence ID" value="NZ_CADDWK010000005.1"/>
</dbReference>
<dbReference type="GO" id="GO:0005829">
    <property type="term" value="C:cytosol"/>
    <property type="evidence" value="ECO:0007669"/>
    <property type="project" value="TreeGrafter"/>
</dbReference>
<dbReference type="NCBIfam" id="TIGR00202">
    <property type="entry name" value="csrA"/>
    <property type="match status" value="1"/>
</dbReference>
<dbReference type="GO" id="GO:0045947">
    <property type="term" value="P:negative regulation of translational initiation"/>
    <property type="evidence" value="ECO:0007669"/>
    <property type="project" value="UniProtKB-UniRule"/>
</dbReference>
<evidence type="ECO:0000256" key="4">
    <source>
        <dbReference type="ARBA" id="ARBA00022884"/>
    </source>
</evidence>
<dbReference type="PANTHER" id="PTHR34984">
    <property type="entry name" value="CARBON STORAGE REGULATOR"/>
    <property type="match status" value="1"/>
</dbReference>
<name>A0A841Q5F8_9BACI</name>
<evidence type="ECO:0000313" key="6">
    <source>
        <dbReference type="EMBL" id="MBB6453625.1"/>
    </source>
</evidence>
<proteinExistence type="inferred from homology"/>
<comment type="subunit">
    <text evidence="5">Homodimer; the beta-strands of each monomer intercalate to form a hydrophobic core, while the alpha-helices form wings that extend away from the core.</text>
</comment>
<dbReference type="FunFam" id="2.60.40.4380:FF:000002">
    <property type="entry name" value="Translational regulator CsrA"/>
    <property type="match status" value="1"/>
</dbReference>
<keyword evidence="2 5" id="KW-0678">Repressor</keyword>
<keyword evidence="7" id="KW-1185">Reference proteome</keyword>
<evidence type="ECO:0000256" key="3">
    <source>
        <dbReference type="ARBA" id="ARBA00022845"/>
    </source>
</evidence>
<sequence length="75" mass="8415">MLVLTRKTGESIHVGDEIEVKVLSIDGDQIKLGISAPKNVDIFRSEIYQLIQDENKNASQLSKDVLDFLKNNKNS</sequence>
<dbReference type="GO" id="GO:0006109">
    <property type="term" value="P:regulation of carbohydrate metabolic process"/>
    <property type="evidence" value="ECO:0007669"/>
    <property type="project" value="InterPro"/>
</dbReference>
<comment type="subcellular location">
    <subcellularLocation>
        <location evidence="5">Cytoplasm</location>
    </subcellularLocation>
</comment>
<dbReference type="Proteomes" id="UP000581688">
    <property type="component" value="Unassembled WGS sequence"/>
</dbReference>
<dbReference type="HAMAP" id="MF_00167">
    <property type="entry name" value="CsrA"/>
    <property type="match status" value="1"/>
</dbReference>
<keyword evidence="1 5" id="KW-0963">Cytoplasm</keyword>
<dbReference type="PANTHER" id="PTHR34984:SF1">
    <property type="entry name" value="CARBON STORAGE REGULATOR"/>
    <property type="match status" value="1"/>
</dbReference>
<keyword evidence="3 5" id="KW-0810">Translation regulation</keyword>
<dbReference type="Gene3D" id="2.60.40.4380">
    <property type="entry name" value="Translational regulator CsrA"/>
    <property type="match status" value="1"/>
</dbReference>
<evidence type="ECO:0000313" key="7">
    <source>
        <dbReference type="Proteomes" id="UP000581688"/>
    </source>
</evidence>
<organism evidence="6 7">
    <name type="scientific">Salirhabdus euzebyi</name>
    <dbReference type="NCBI Taxonomy" id="394506"/>
    <lineage>
        <taxon>Bacteria</taxon>
        <taxon>Bacillati</taxon>
        <taxon>Bacillota</taxon>
        <taxon>Bacilli</taxon>
        <taxon>Bacillales</taxon>
        <taxon>Bacillaceae</taxon>
        <taxon>Salirhabdus</taxon>
    </lineage>
</organism>
<dbReference type="InterPro" id="IPR003751">
    <property type="entry name" value="CsrA"/>
</dbReference>
<dbReference type="InterPro" id="IPR036107">
    <property type="entry name" value="CsrA_sf"/>
</dbReference>
<dbReference type="Pfam" id="PF02599">
    <property type="entry name" value="CsrA"/>
    <property type="match status" value="1"/>
</dbReference>
<reference evidence="6 7" key="1">
    <citation type="submission" date="2020-08" db="EMBL/GenBank/DDBJ databases">
        <title>Genomic Encyclopedia of Type Strains, Phase IV (KMG-IV): sequencing the most valuable type-strain genomes for metagenomic binning, comparative biology and taxonomic classification.</title>
        <authorList>
            <person name="Goeker M."/>
        </authorList>
    </citation>
    <scope>NUCLEOTIDE SEQUENCE [LARGE SCALE GENOMIC DNA]</scope>
    <source>
        <strain evidence="6 7">DSM 19612</strain>
    </source>
</reference>
<dbReference type="AlphaFoldDB" id="A0A841Q5F8"/>